<gene>
    <name evidence="1" type="ORF">FOH10_04635</name>
</gene>
<organism evidence="1 2">
    <name type="scientific">Nocardia otitidiscaviarum</name>
    <dbReference type="NCBI Taxonomy" id="1823"/>
    <lineage>
        <taxon>Bacteria</taxon>
        <taxon>Bacillati</taxon>
        <taxon>Actinomycetota</taxon>
        <taxon>Actinomycetes</taxon>
        <taxon>Mycobacteriales</taxon>
        <taxon>Nocardiaceae</taxon>
        <taxon>Nocardia</taxon>
    </lineage>
</organism>
<dbReference type="EMBL" id="CP041695">
    <property type="protein sequence ID" value="QDP78127.1"/>
    <property type="molecule type" value="Genomic_DNA"/>
</dbReference>
<dbReference type="GeneID" id="80331678"/>
<evidence type="ECO:0000313" key="2">
    <source>
        <dbReference type="Proteomes" id="UP000317039"/>
    </source>
</evidence>
<dbReference type="KEGG" id="nod:FOH10_04635"/>
<protein>
    <submittedName>
        <fullName evidence="1">Uncharacterized protein</fullName>
    </submittedName>
</protein>
<dbReference type="AlphaFoldDB" id="A0A516NGW6"/>
<sequence length="66" mass="7133">MTAGESATSSPIPRFRQAAAQLPPSLGCARIRELWDAWQRLAELTVGYDDLTDEAAAGHPRNPAVK</sequence>
<dbReference type="RefSeq" id="WP_143979753.1">
    <property type="nucleotide sequence ID" value="NZ_CP041695.1"/>
</dbReference>
<reference evidence="1 2" key="1">
    <citation type="submission" date="2019-07" db="EMBL/GenBank/DDBJ databases">
        <title>Complete Genome Sequence and Methylome Analysis of Nocardia otitidis-caviarum NEB252.</title>
        <authorList>
            <person name="Fomenkov A."/>
            <person name="Anton B.P."/>
            <person name="Vincze T."/>
            <person name="Roberts R.J."/>
        </authorList>
    </citation>
    <scope>NUCLEOTIDE SEQUENCE [LARGE SCALE GENOMIC DNA]</scope>
    <source>
        <strain evidence="1 2">NEB252</strain>
    </source>
</reference>
<dbReference type="Proteomes" id="UP000317039">
    <property type="component" value="Chromosome"/>
</dbReference>
<evidence type="ECO:0000313" key="1">
    <source>
        <dbReference type="EMBL" id="QDP78127.1"/>
    </source>
</evidence>
<proteinExistence type="predicted"/>
<name>A0A516NGW6_9NOCA</name>
<accession>A0A516NGW6</accession>